<keyword evidence="3" id="KW-1185">Reference proteome</keyword>
<dbReference type="InterPro" id="IPR007690">
    <property type="entry name" value="T2SS_GspM"/>
</dbReference>
<keyword evidence="1" id="KW-0812">Transmembrane</keyword>
<dbReference type="GO" id="GO:0015628">
    <property type="term" value="P:protein secretion by the type II secretion system"/>
    <property type="evidence" value="ECO:0007669"/>
    <property type="project" value="InterPro"/>
</dbReference>
<dbReference type="RefSeq" id="WP_189530497.1">
    <property type="nucleotide sequence ID" value="NZ_BMYX01000001.1"/>
</dbReference>
<dbReference type="Pfam" id="PF04612">
    <property type="entry name" value="T2SSM"/>
    <property type="match status" value="1"/>
</dbReference>
<gene>
    <name evidence="2" type="ORF">GCM10011289_03490</name>
</gene>
<reference evidence="2" key="1">
    <citation type="journal article" date="2014" name="Int. J. Syst. Evol. Microbiol.">
        <title>Complete genome sequence of Corynebacterium casei LMG S-19264T (=DSM 44701T), isolated from a smear-ripened cheese.</title>
        <authorList>
            <consortium name="US DOE Joint Genome Institute (JGI-PGF)"/>
            <person name="Walter F."/>
            <person name="Albersmeier A."/>
            <person name="Kalinowski J."/>
            <person name="Ruckert C."/>
        </authorList>
    </citation>
    <scope>NUCLEOTIDE SEQUENCE</scope>
    <source>
        <strain evidence="2">KCTC 32182</strain>
    </source>
</reference>
<organism evidence="2 3">
    <name type="scientific">Paludibacterium paludis</name>
    <dbReference type="NCBI Taxonomy" id="1225769"/>
    <lineage>
        <taxon>Bacteria</taxon>
        <taxon>Pseudomonadati</taxon>
        <taxon>Pseudomonadota</taxon>
        <taxon>Betaproteobacteria</taxon>
        <taxon>Neisseriales</taxon>
        <taxon>Chromobacteriaceae</taxon>
        <taxon>Paludibacterium</taxon>
    </lineage>
</organism>
<dbReference type="GO" id="GO:0015627">
    <property type="term" value="C:type II protein secretion system complex"/>
    <property type="evidence" value="ECO:0007669"/>
    <property type="project" value="InterPro"/>
</dbReference>
<evidence type="ECO:0000313" key="3">
    <source>
        <dbReference type="Proteomes" id="UP000645257"/>
    </source>
</evidence>
<sequence>MTEWLPAVRLTASSRILRRARSIGAAARERWAARWLALSASSDRRWRALTPRERKQLALMAVVLAGAALWLVFTKPALDTLRRWDEEMPRLRAQSAVLGTVLAEAGAAPPQAGSPPPAARAAASLDRSGFTGAYRLSDRGTELLIAFERPVEAKPLLAWLLNAPPALGLPVRQAVLERPGDTPPGAQDGRIKATITLAAQPQPRRNGT</sequence>
<proteinExistence type="predicted"/>
<evidence type="ECO:0000313" key="2">
    <source>
        <dbReference type="EMBL" id="GGY04292.1"/>
    </source>
</evidence>
<name>A0A918NXQ0_9NEIS</name>
<protein>
    <submittedName>
        <fullName evidence="2">Type II secretion system protein</fullName>
    </submittedName>
</protein>
<accession>A0A918NXQ0</accession>
<dbReference type="EMBL" id="BMYX01000001">
    <property type="protein sequence ID" value="GGY04292.1"/>
    <property type="molecule type" value="Genomic_DNA"/>
</dbReference>
<comment type="caution">
    <text evidence="2">The sequence shown here is derived from an EMBL/GenBank/DDBJ whole genome shotgun (WGS) entry which is preliminary data.</text>
</comment>
<keyword evidence="1" id="KW-1133">Transmembrane helix</keyword>
<evidence type="ECO:0000256" key="1">
    <source>
        <dbReference type="SAM" id="Phobius"/>
    </source>
</evidence>
<feature type="transmembrane region" description="Helical" evidence="1">
    <location>
        <begin position="57"/>
        <end position="73"/>
    </location>
</feature>
<dbReference type="AlphaFoldDB" id="A0A918NXQ0"/>
<reference evidence="2" key="2">
    <citation type="submission" date="2020-09" db="EMBL/GenBank/DDBJ databases">
        <authorList>
            <person name="Sun Q."/>
            <person name="Kim S."/>
        </authorList>
    </citation>
    <scope>NUCLEOTIDE SEQUENCE</scope>
    <source>
        <strain evidence="2">KCTC 32182</strain>
    </source>
</reference>
<keyword evidence="1" id="KW-0472">Membrane</keyword>
<dbReference type="Proteomes" id="UP000645257">
    <property type="component" value="Unassembled WGS sequence"/>
</dbReference>